<comment type="caution">
    <text evidence="1">The sequence shown here is derived from an EMBL/GenBank/DDBJ whole genome shotgun (WGS) entry which is preliminary data.</text>
</comment>
<dbReference type="EMBL" id="JANAVB010045129">
    <property type="protein sequence ID" value="KAJ6790569.1"/>
    <property type="molecule type" value="Genomic_DNA"/>
</dbReference>
<name>A0AAX6DFR2_IRIPA</name>
<protein>
    <submittedName>
        <fullName evidence="1">Uncharacterized protein</fullName>
    </submittedName>
</protein>
<accession>A0AAX6DFR2</accession>
<keyword evidence="2" id="KW-1185">Reference proteome</keyword>
<reference evidence="1" key="1">
    <citation type="journal article" date="2023" name="GigaByte">
        <title>Genome assembly of the bearded iris, Iris pallida Lam.</title>
        <authorList>
            <person name="Bruccoleri R.E."/>
            <person name="Oakeley E.J."/>
            <person name="Faust A.M.E."/>
            <person name="Altorfer M."/>
            <person name="Dessus-Babus S."/>
            <person name="Burckhardt D."/>
            <person name="Oertli M."/>
            <person name="Naumann U."/>
            <person name="Petersen F."/>
            <person name="Wong J."/>
        </authorList>
    </citation>
    <scope>NUCLEOTIDE SEQUENCE</scope>
    <source>
        <strain evidence="1">GSM-AAB239-AS_SAM_17_03QT</strain>
    </source>
</reference>
<sequence>MASLLSTPSHHLLSLDGLSIISTPFRVVAFSKVAAPTNSCRPLQSRSTTSPVDALGGYLFSLDFPFLFLIE</sequence>
<dbReference type="Proteomes" id="UP001140949">
    <property type="component" value="Unassembled WGS sequence"/>
</dbReference>
<proteinExistence type="predicted"/>
<organism evidence="1 2">
    <name type="scientific">Iris pallida</name>
    <name type="common">Sweet iris</name>
    <dbReference type="NCBI Taxonomy" id="29817"/>
    <lineage>
        <taxon>Eukaryota</taxon>
        <taxon>Viridiplantae</taxon>
        <taxon>Streptophyta</taxon>
        <taxon>Embryophyta</taxon>
        <taxon>Tracheophyta</taxon>
        <taxon>Spermatophyta</taxon>
        <taxon>Magnoliopsida</taxon>
        <taxon>Liliopsida</taxon>
        <taxon>Asparagales</taxon>
        <taxon>Iridaceae</taxon>
        <taxon>Iridoideae</taxon>
        <taxon>Irideae</taxon>
        <taxon>Iris</taxon>
    </lineage>
</organism>
<evidence type="ECO:0000313" key="1">
    <source>
        <dbReference type="EMBL" id="KAJ6790569.1"/>
    </source>
</evidence>
<dbReference type="AlphaFoldDB" id="A0AAX6DFR2"/>
<gene>
    <name evidence="1" type="ORF">M6B38_248655</name>
</gene>
<reference evidence="1" key="2">
    <citation type="submission" date="2023-04" db="EMBL/GenBank/DDBJ databases">
        <authorList>
            <person name="Bruccoleri R.E."/>
            <person name="Oakeley E.J."/>
            <person name="Faust A.-M."/>
            <person name="Dessus-Babus S."/>
            <person name="Altorfer M."/>
            <person name="Burckhardt D."/>
            <person name="Oertli M."/>
            <person name="Naumann U."/>
            <person name="Petersen F."/>
            <person name="Wong J."/>
        </authorList>
    </citation>
    <scope>NUCLEOTIDE SEQUENCE</scope>
    <source>
        <strain evidence="1">GSM-AAB239-AS_SAM_17_03QT</strain>
        <tissue evidence="1">Leaf</tissue>
    </source>
</reference>
<evidence type="ECO:0000313" key="2">
    <source>
        <dbReference type="Proteomes" id="UP001140949"/>
    </source>
</evidence>